<dbReference type="InterPro" id="IPR036390">
    <property type="entry name" value="WH_DNA-bd_sf"/>
</dbReference>
<dbReference type="PIRSF" id="PIRSF019455">
    <property type="entry name" value="CopR_AtkY"/>
    <property type="match status" value="1"/>
</dbReference>
<keyword evidence="4" id="KW-0804">Transcription</keyword>
<evidence type="ECO:0000256" key="2">
    <source>
        <dbReference type="ARBA" id="ARBA00023015"/>
    </source>
</evidence>
<keyword evidence="3" id="KW-0238">DNA-binding</keyword>
<keyword evidence="6" id="KW-1185">Reference proteome</keyword>
<dbReference type="GO" id="GO:0003677">
    <property type="term" value="F:DNA binding"/>
    <property type="evidence" value="ECO:0007669"/>
    <property type="project" value="UniProtKB-KW"/>
</dbReference>
<dbReference type="OrthoDB" id="9795583at2"/>
<evidence type="ECO:0000256" key="3">
    <source>
        <dbReference type="ARBA" id="ARBA00023125"/>
    </source>
</evidence>
<dbReference type="SUPFAM" id="SSF46785">
    <property type="entry name" value="Winged helix' DNA-binding domain"/>
    <property type="match status" value="1"/>
</dbReference>
<dbReference type="Gene3D" id="1.10.4040.10">
    <property type="entry name" value="Penicillinase repressor domain"/>
    <property type="match status" value="1"/>
</dbReference>
<evidence type="ECO:0000256" key="4">
    <source>
        <dbReference type="ARBA" id="ARBA00023163"/>
    </source>
</evidence>
<dbReference type="RefSeq" id="WP_146850052.1">
    <property type="nucleotide sequence ID" value="NZ_BKAG01000010.1"/>
</dbReference>
<dbReference type="InterPro" id="IPR036388">
    <property type="entry name" value="WH-like_DNA-bd_sf"/>
</dbReference>
<reference evidence="5 6" key="1">
    <citation type="submission" date="2019-07" db="EMBL/GenBank/DDBJ databases">
        <title>Whole genome shotgun sequence of Brevifollis gellanilyticus NBRC 108608.</title>
        <authorList>
            <person name="Hosoyama A."/>
            <person name="Uohara A."/>
            <person name="Ohji S."/>
            <person name="Ichikawa N."/>
        </authorList>
    </citation>
    <scope>NUCLEOTIDE SEQUENCE [LARGE SCALE GENOMIC DNA]</scope>
    <source>
        <strain evidence="5 6">NBRC 108608</strain>
    </source>
</reference>
<evidence type="ECO:0000313" key="5">
    <source>
        <dbReference type="EMBL" id="GEP42452.1"/>
    </source>
</evidence>
<dbReference type="GO" id="GO:0045892">
    <property type="term" value="P:negative regulation of DNA-templated transcription"/>
    <property type="evidence" value="ECO:0007669"/>
    <property type="project" value="InterPro"/>
</dbReference>
<gene>
    <name evidence="5" type="ORF">BGE01nite_17430</name>
</gene>
<organism evidence="5 6">
    <name type="scientific">Brevifollis gellanilyticus</name>
    <dbReference type="NCBI Taxonomy" id="748831"/>
    <lineage>
        <taxon>Bacteria</taxon>
        <taxon>Pseudomonadati</taxon>
        <taxon>Verrucomicrobiota</taxon>
        <taxon>Verrucomicrobiia</taxon>
        <taxon>Verrucomicrobiales</taxon>
        <taxon>Verrucomicrobiaceae</taxon>
    </lineage>
</organism>
<accession>A0A512M6U1</accession>
<evidence type="ECO:0000313" key="6">
    <source>
        <dbReference type="Proteomes" id="UP000321577"/>
    </source>
</evidence>
<dbReference type="EMBL" id="BKAG01000010">
    <property type="protein sequence ID" value="GEP42452.1"/>
    <property type="molecule type" value="Genomic_DNA"/>
</dbReference>
<name>A0A512M6U1_9BACT</name>
<protein>
    <submittedName>
        <fullName evidence="5">Transcriptional regulator</fullName>
    </submittedName>
</protein>
<dbReference type="Gene3D" id="1.10.10.10">
    <property type="entry name" value="Winged helix-like DNA-binding domain superfamily/Winged helix DNA-binding domain"/>
    <property type="match status" value="1"/>
</dbReference>
<dbReference type="InterPro" id="IPR005650">
    <property type="entry name" value="BlaI_family"/>
</dbReference>
<evidence type="ECO:0000256" key="1">
    <source>
        <dbReference type="ARBA" id="ARBA00011046"/>
    </source>
</evidence>
<dbReference type="AlphaFoldDB" id="A0A512M6U1"/>
<comment type="caution">
    <text evidence="5">The sequence shown here is derived from an EMBL/GenBank/DDBJ whole genome shotgun (WGS) entry which is preliminary data.</text>
</comment>
<comment type="similarity">
    <text evidence="1">Belongs to the BlaI transcriptional regulatory family.</text>
</comment>
<dbReference type="Proteomes" id="UP000321577">
    <property type="component" value="Unassembled WGS sequence"/>
</dbReference>
<sequence>MSKKSAKKSRDSKPAVTITEAEWSVMELLWDHAPRTSQEIVAHLEKERGWKRPTVLTLLTRLAGKGAVDTEPQGNRFLYTPAVQRSACVAEETRGFLERLFGGALQPLVAHMAEHHSLTKKDITELKALLDEIQPKP</sequence>
<proteinExistence type="inferred from homology"/>
<dbReference type="Pfam" id="PF03965">
    <property type="entry name" value="Penicillinase_R"/>
    <property type="match status" value="1"/>
</dbReference>
<keyword evidence="2" id="KW-0805">Transcription regulation</keyword>